<dbReference type="PANTHER" id="PTHR24096:SF422">
    <property type="entry name" value="BCDNA.GH02901"/>
    <property type="match status" value="1"/>
</dbReference>
<protein>
    <recommendedName>
        <fullName evidence="1">Carrier domain-containing protein</fullName>
    </recommendedName>
</protein>
<dbReference type="Pfam" id="PF00550">
    <property type="entry name" value="PP-binding"/>
    <property type="match status" value="1"/>
</dbReference>
<accession>A0A1G4ARV2</accession>
<dbReference type="InterPro" id="IPR029058">
    <property type="entry name" value="AB_hydrolase_fold"/>
</dbReference>
<dbReference type="EMBL" id="MJBS01000168">
    <property type="protein sequence ID" value="OHE91836.1"/>
    <property type="molecule type" value="Genomic_DNA"/>
</dbReference>
<dbReference type="SUPFAM" id="SSF53474">
    <property type="entry name" value="alpha/beta-Hydrolases"/>
    <property type="match status" value="1"/>
</dbReference>
<dbReference type="STRING" id="1209926.A0A1G4ARV2"/>
<dbReference type="GeneID" id="34565972"/>
<evidence type="ECO:0000259" key="1">
    <source>
        <dbReference type="PROSITE" id="PS50075"/>
    </source>
</evidence>
<dbReference type="Gene3D" id="3.40.50.1820">
    <property type="entry name" value="alpha/beta hydrolase"/>
    <property type="match status" value="1"/>
</dbReference>
<dbReference type="Pfam" id="PF00975">
    <property type="entry name" value="Thioesterase"/>
    <property type="match status" value="1"/>
</dbReference>
<dbReference type="InterPro" id="IPR009081">
    <property type="entry name" value="PP-bd_ACP"/>
</dbReference>
<dbReference type="SUPFAM" id="SSF56801">
    <property type="entry name" value="Acetyl-CoA synthetase-like"/>
    <property type="match status" value="1"/>
</dbReference>
<dbReference type="GO" id="GO:0046654">
    <property type="term" value="P:tetrahydrofolate biosynthetic process"/>
    <property type="evidence" value="ECO:0007669"/>
    <property type="project" value="InterPro"/>
</dbReference>
<sequence>MSESTSTSHLPVSLTQSDPAVLMLTSGTTGKPKAVQLSHGQILASLQGKAKSARQDDDGPYLNWIGMDHVACLTEIHLHAIYMGISQVHIPANEVLSNPLQLLNVVSRHRATRTFAPHSFLAKLCRELASDKPSSLDEDLDLGCLRWLGSGGEANTVGVCEALQSQLEKYGACKNIIVPGFRMTETCAGCIYNTNCLTNDRESKHQHVAVGEGIPGIKLRVRLRDGQGSATDAPAGEIGLLQLSGDVVFNGYYNDRDSTAAAFTIDGWFTTGDLARVNPDGQVNLHGRSKDTMIINGVKHSPSELEGHLDKELILGAVPGSYCCFSTLPQWADTEQIVVAYLPSIEEDDIRGRCKTHNRILEVVGVHTSSSAIILPLNAVDIKPSVLGKLPRGSIKAAFEKGVYIEELRKASEASRGDHAITERIDSPLETIICDAFRNYFQVVEDSHISAESSIFLLGATSMDLIKISRLISDRLQLQERLTLSQILRNPTPRRLATVVQGSGRKDSIGNPVVTLRSEGERTPLWLVHPGVGEVLVFMNLVRHIDDRPVYAFRAEGLESGTSPFTTLGALLDHYFEHLKAVQPKGPYAIAGYSFGAMIAFEVCKKLEAAGDEVRYCGCWNLPPHIKDRMRQLGWVECLANLFHFTKLMEQDLAMQQIPLLRKTTKTEAVAHLRTLCNVNRWLELGLSEDEYVKWADLASALQSLAQDYEPQGAIRSMDVFVADPLQEVAFNREDWVQDKLSRWRDFVADVRFHDVPGEHYSMLDEANVSQFAGKLKEIWRHEESRMSRCHKCSPLMVRAKVDFSPQTCPYSVCSVER</sequence>
<evidence type="ECO:0000313" key="3">
    <source>
        <dbReference type="Proteomes" id="UP000176998"/>
    </source>
</evidence>
<dbReference type="Gene3D" id="3.40.50.12780">
    <property type="entry name" value="N-terminal domain of ligase-like"/>
    <property type="match status" value="1"/>
</dbReference>
<dbReference type="PROSITE" id="PS00455">
    <property type="entry name" value="AMP_BINDING"/>
    <property type="match status" value="1"/>
</dbReference>
<organism evidence="2 3">
    <name type="scientific">Colletotrichum orchidophilum</name>
    <dbReference type="NCBI Taxonomy" id="1209926"/>
    <lineage>
        <taxon>Eukaryota</taxon>
        <taxon>Fungi</taxon>
        <taxon>Dikarya</taxon>
        <taxon>Ascomycota</taxon>
        <taxon>Pezizomycotina</taxon>
        <taxon>Sordariomycetes</taxon>
        <taxon>Hypocreomycetidae</taxon>
        <taxon>Glomerellales</taxon>
        <taxon>Glomerellaceae</taxon>
        <taxon>Colletotrichum</taxon>
    </lineage>
</organism>
<dbReference type="InterPro" id="IPR042099">
    <property type="entry name" value="ANL_N_sf"/>
</dbReference>
<dbReference type="SUPFAM" id="SSF47336">
    <property type="entry name" value="ACP-like"/>
    <property type="match status" value="1"/>
</dbReference>
<dbReference type="InterPro" id="IPR020845">
    <property type="entry name" value="AMP-binding_CS"/>
</dbReference>
<gene>
    <name evidence="2" type="ORF">CORC01_12844</name>
</gene>
<dbReference type="GO" id="GO:0016405">
    <property type="term" value="F:CoA-ligase activity"/>
    <property type="evidence" value="ECO:0007669"/>
    <property type="project" value="TreeGrafter"/>
</dbReference>
<reference evidence="2 3" key="1">
    <citation type="submission" date="2016-09" db="EMBL/GenBank/DDBJ databases">
        <authorList>
            <person name="Capua I."/>
            <person name="De Benedictis P."/>
            <person name="Joannis T."/>
            <person name="Lombin L.H."/>
            <person name="Cattoli G."/>
        </authorList>
    </citation>
    <scope>NUCLEOTIDE SEQUENCE [LARGE SCALE GENOMIC DNA]</scope>
    <source>
        <strain evidence="2 3">IMI 309357</strain>
    </source>
</reference>
<dbReference type="AlphaFoldDB" id="A0A1G4ARV2"/>
<name>A0A1G4ARV2_9PEZI</name>
<dbReference type="PROSITE" id="PS50075">
    <property type="entry name" value="CARRIER"/>
    <property type="match status" value="1"/>
</dbReference>
<dbReference type="InterPro" id="IPR045851">
    <property type="entry name" value="AMP-bd_C_sf"/>
</dbReference>
<dbReference type="InterPro" id="IPR036736">
    <property type="entry name" value="ACP-like_sf"/>
</dbReference>
<dbReference type="InterPro" id="IPR000873">
    <property type="entry name" value="AMP-dep_synth/lig_dom"/>
</dbReference>
<dbReference type="InterPro" id="IPR018234">
    <property type="entry name" value="GTP_CycHdrlase_I_CS"/>
</dbReference>
<dbReference type="RefSeq" id="XP_022469008.1">
    <property type="nucleotide sequence ID" value="XM_022624462.1"/>
</dbReference>
<dbReference type="PANTHER" id="PTHR24096">
    <property type="entry name" value="LONG-CHAIN-FATTY-ACID--COA LIGASE"/>
    <property type="match status" value="1"/>
</dbReference>
<dbReference type="GO" id="GO:0003934">
    <property type="term" value="F:GTP cyclohydrolase I activity"/>
    <property type="evidence" value="ECO:0007669"/>
    <property type="project" value="InterPro"/>
</dbReference>
<dbReference type="InterPro" id="IPR001031">
    <property type="entry name" value="Thioesterase"/>
</dbReference>
<dbReference type="Pfam" id="PF00501">
    <property type="entry name" value="AMP-binding"/>
    <property type="match status" value="1"/>
</dbReference>
<dbReference type="Gene3D" id="3.30.300.30">
    <property type="match status" value="1"/>
</dbReference>
<proteinExistence type="predicted"/>
<comment type="caution">
    <text evidence="2">The sequence shown here is derived from an EMBL/GenBank/DDBJ whole genome shotgun (WGS) entry which is preliminary data.</text>
</comment>
<dbReference type="OrthoDB" id="10253869at2759"/>
<keyword evidence="3" id="KW-1185">Reference proteome</keyword>
<dbReference type="Gene3D" id="1.10.1200.10">
    <property type="entry name" value="ACP-like"/>
    <property type="match status" value="1"/>
</dbReference>
<evidence type="ECO:0000313" key="2">
    <source>
        <dbReference type="EMBL" id="OHE91836.1"/>
    </source>
</evidence>
<feature type="domain" description="Carrier" evidence="1">
    <location>
        <begin position="427"/>
        <end position="504"/>
    </location>
</feature>
<dbReference type="PROSITE" id="PS00860">
    <property type="entry name" value="GTP_CYCLOHYDROL_1_2"/>
    <property type="match status" value="1"/>
</dbReference>
<dbReference type="Proteomes" id="UP000176998">
    <property type="component" value="Unassembled WGS sequence"/>
</dbReference>